<feature type="compositionally biased region" description="Basic and acidic residues" evidence="1">
    <location>
        <begin position="149"/>
        <end position="163"/>
    </location>
</feature>
<reference evidence="2 3" key="1">
    <citation type="submission" date="2023-08" db="EMBL/GenBank/DDBJ databases">
        <title>Implementing the SeqCode for naming new Mesorhizobium species isolated from Vachellia karroo root nodules.</title>
        <authorList>
            <person name="Van Lill M."/>
        </authorList>
    </citation>
    <scope>NUCLEOTIDE SEQUENCE [LARGE SCALE GENOMIC DNA]</scope>
    <source>
        <strain evidence="2 3">VK23A</strain>
    </source>
</reference>
<comment type="caution">
    <text evidence="2">The sequence shown here is derived from an EMBL/GenBank/DDBJ whole genome shotgun (WGS) entry which is preliminary data.</text>
</comment>
<evidence type="ECO:0000313" key="3">
    <source>
        <dbReference type="Proteomes" id="UP001271780"/>
    </source>
</evidence>
<keyword evidence="3" id="KW-1185">Reference proteome</keyword>
<evidence type="ECO:0000313" key="2">
    <source>
        <dbReference type="EMBL" id="MDX8476596.1"/>
    </source>
</evidence>
<organism evidence="2 3">
    <name type="scientific">Mesorhizobium dulcispinae</name>
    <dbReference type="NCBI Taxonomy" id="3072316"/>
    <lineage>
        <taxon>Bacteria</taxon>
        <taxon>Pseudomonadati</taxon>
        <taxon>Pseudomonadota</taxon>
        <taxon>Alphaproteobacteria</taxon>
        <taxon>Hyphomicrobiales</taxon>
        <taxon>Phyllobacteriaceae</taxon>
        <taxon>Mesorhizobium</taxon>
    </lineage>
</organism>
<dbReference type="EMBL" id="JAVIIZ010000037">
    <property type="protein sequence ID" value="MDX8476596.1"/>
    <property type="molecule type" value="Genomic_DNA"/>
</dbReference>
<evidence type="ECO:0000256" key="1">
    <source>
        <dbReference type="SAM" id="MobiDB-lite"/>
    </source>
</evidence>
<dbReference type="Proteomes" id="UP001271780">
    <property type="component" value="Unassembled WGS sequence"/>
</dbReference>
<gene>
    <name evidence="2" type="ORF">RFM27_31510</name>
</gene>
<sequence>MKVRDQLRAIAFEIGSKSPYYSSDDVISELRRKRPDLIRQESRKLEDIALRRILNDIESRQSSSFNSDQADLFSSLGGAPLSFRGSDLDDSVADKKLRMLLHKIPVGLLKKYVTREQPVRRKKTKVDVIKGLLEKYADQLQSDSDSLEDAIRRYEKEQRSRAP</sequence>
<protein>
    <submittedName>
        <fullName evidence="2">Uncharacterized protein</fullName>
    </submittedName>
</protein>
<accession>A0ABU4XPB1</accession>
<feature type="region of interest" description="Disordered" evidence="1">
    <location>
        <begin position="140"/>
        <end position="163"/>
    </location>
</feature>
<name>A0ABU4XPB1_9HYPH</name>
<proteinExistence type="predicted"/>
<dbReference type="RefSeq" id="WP_320319042.1">
    <property type="nucleotide sequence ID" value="NZ_JAVIIX010000035.1"/>
</dbReference>